<dbReference type="STRING" id="762211.BSTEL_1062"/>
<comment type="caution">
    <text evidence="1">The sequence shown here is derived from an EMBL/GenBank/DDBJ whole genome shotgun (WGS) entry which is preliminary data.</text>
</comment>
<protein>
    <submittedName>
        <fullName evidence="1">Uncharacterized protein</fullName>
    </submittedName>
</protein>
<gene>
    <name evidence="1" type="ORF">BSTEL_1062</name>
</gene>
<keyword evidence="2" id="KW-1185">Reference proteome</keyword>
<proteinExistence type="predicted"/>
<dbReference type="OrthoDB" id="3543532at2"/>
<evidence type="ECO:0000313" key="1">
    <source>
        <dbReference type="EMBL" id="KFJ00012.1"/>
    </source>
</evidence>
<dbReference type="AlphaFoldDB" id="A0A087DWW1"/>
<sequence length="448" mass="45762">MFKVHLSDVDAAATAVKTCVTDTKKSFDAAHKHNKTIIESGDGAWTAAADSAFISLETSLNALHSGLDQLSINLNKAQSQLKDDVASKRDTMMNAIDASISDADTVMCDSNSNVGANVSNASQAAAALRQSATSARNTAAGLDGFGGERQTIIDALDALGTAYDSARQKLDSLDTGWKAFSAAVSTFESTYGGLFSQELIDEGMMNKARIATNQMLLDAYKPSASGSLDGDIEFNVKKAMAEGKIYIDENGNLVADGSADAEYLLVQMNGTAEGEVNLFGLKMHGKATGEAKVGAEAHASATLDRNGLSAEASVQAGAEASGKAEGNIGHLGTAELEGKAFAGGRANATATVNKDGVDANVDAFAGAEAKADGSVSFFGLTLSGEASASAGAGAKAGVNIGKGEDGKWHFGAKASATLGVGGGLGFDISVDPDWWTKSAKNFVSTLVN</sequence>
<dbReference type="EMBL" id="JGZP01000005">
    <property type="protein sequence ID" value="KFJ00012.1"/>
    <property type="molecule type" value="Genomic_DNA"/>
</dbReference>
<dbReference type="Proteomes" id="UP000029004">
    <property type="component" value="Unassembled WGS sequence"/>
</dbReference>
<name>A0A087DWW1_9BIFI</name>
<dbReference type="RefSeq" id="WP_051922776.1">
    <property type="nucleotide sequence ID" value="NZ_JGZP01000005.1"/>
</dbReference>
<dbReference type="eggNOG" id="ENOG50330FU">
    <property type="taxonomic scope" value="Bacteria"/>
</dbReference>
<organism evidence="1 2">
    <name type="scientific">Bifidobacterium stellenboschense</name>
    <dbReference type="NCBI Taxonomy" id="762211"/>
    <lineage>
        <taxon>Bacteria</taxon>
        <taxon>Bacillati</taxon>
        <taxon>Actinomycetota</taxon>
        <taxon>Actinomycetes</taxon>
        <taxon>Bifidobacteriales</taxon>
        <taxon>Bifidobacteriaceae</taxon>
        <taxon>Bifidobacterium</taxon>
    </lineage>
</organism>
<accession>A0A087DWW1</accession>
<reference evidence="1 2" key="1">
    <citation type="submission" date="2014-03" db="EMBL/GenBank/DDBJ databases">
        <title>Genomics of Bifidobacteria.</title>
        <authorList>
            <person name="Ventura M."/>
            <person name="Milani C."/>
            <person name="Lugli G.A."/>
        </authorList>
    </citation>
    <scope>NUCLEOTIDE SEQUENCE [LARGE SCALE GENOMIC DNA]</scope>
    <source>
        <strain evidence="1 2">DSM 23968</strain>
    </source>
</reference>
<evidence type="ECO:0000313" key="2">
    <source>
        <dbReference type="Proteomes" id="UP000029004"/>
    </source>
</evidence>